<gene>
    <name evidence="2" type="ORF">SDC9_145557</name>
</gene>
<reference evidence="2" key="1">
    <citation type="submission" date="2019-08" db="EMBL/GenBank/DDBJ databases">
        <authorList>
            <person name="Kucharzyk K."/>
            <person name="Murdoch R.W."/>
            <person name="Higgins S."/>
            <person name="Loffler F."/>
        </authorList>
    </citation>
    <scope>NUCLEOTIDE SEQUENCE</scope>
</reference>
<protein>
    <submittedName>
        <fullName evidence="2">Uncharacterized protein</fullName>
    </submittedName>
</protein>
<comment type="caution">
    <text evidence="2">The sequence shown here is derived from an EMBL/GenBank/DDBJ whole genome shotgun (WGS) entry which is preliminary data.</text>
</comment>
<sequence length="87" mass="11104">MWYNIKAMVFFVVPLANLTALIFWKRRFYQKKWYEGKEQRKPAFYYYHKRVEKNEEKRKQHNRFWLIFLLGSWNLMMLAVILYIIYR</sequence>
<proteinExistence type="predicted"/>
<dbReference type="EMBL" id="VSSQ01044545">
    <property type="protein sequence ID" value="MPM98371.1"/>
    <property type="molecule type" value="Genomic_DNA"/>
</dbReference>
<organism evidence="2">
    <name type="scientific">bioreactor metagenome</name>
    <dbReference type="NCBI Taxonomy" id="1076179"/>
    <lineage>
        <taxon>unclassified sequences</taxon>
        <taxon>metagenomes</taxon>
        <taxon>ecological metagenomes</taxon>
    </lineage>
</organism>
<name>A0A645EAD2_9ZZZZ</name>
<evidence type="ECO:0000313" key="2">
    <source>
        <dbReference type="EMBL" id="MPM98371.1"/>
    </source>
</evidence>
<feature type="transmembrane region" description="Helical" evidence="1">
    <location>
        <begin position="6"/>
        <end position="24"/>
    </location>
</feature>
<keyword evidence="1" id="KW-0472">Membrane</keyword>
<evidence type="ECO:0000256" key="1">
    <source>
        <dbReference type="SAM" id="Phobius"/>
    </source>
</evidence>
<accession>A0A645EAD2</accession>
<feature type="transmembrane region" description="Helical" evidence="1">
    <location>
        <begin position="64"/>
        <end position="86"/>
    </location>
</feature>
<keyword evidence="1" id="KW-0812">Transmembrane</keyword>
<keyword evidence="1" id="KW-1133">Transmembrane helix</keyword>
<dbReference type="AlphaFoldDB" id="A0A645EAD2"/>